<sequence>MKALIPSSLLLFVVEISLPHAFSPEPHSHLLHSCPSLHLFSPAPTAKPQSGHCSFIPSCGYSPENQVHELPLHRALVVTLPLPDFLFVAGADSSQLFTGIAPIKATSRRKLPIPPSPDVAALSTDHPSATYLEPHHQCHTPLQRLSGNRELAFIGSEVSVLKYV</sequence>
<feature type="chain" id="PRO_5035306314" evidence="1">
    <location>
        <begin position="22"/>
        <end position="164"/>
    </location>
</feature>
<dbReference type="AlphaFoldDB" id="A0A8J5FZQ0"/>
<keyword evidence="1" id="KW-0732">Signal</keyword>
<dbReference type="EMBL" id="JACMSC010000012">
    <property type="protein sequence ID" value="KAG6495832.1"/>
    <property type="molecule type" value="Genomic_DNA"/>
</dbReference>
<evidence type="ECO:0000256" key="1">
    <source>
        <dbReference type="SAM" id="SignalP"/>
    </source>
</evidence>
<proteinExistence type="predicted"/>
<name>A0A8J5FZQ0_ZINOF</name>
<dbReference type="Proteomes" id="UP000734854">
    <property type="component" value="Unassembled WGS sequence"/>
</dbReference>
<feature type="signal peptide" evidence="1">
    <location>
        <begin position="1"/>
        <end position="21"/>
    </location>
</feature>
<gene>
    <name evidence="2" type="ORF">ZIOFF_043661</name>
</gene>
<reference evidence="2 3" key="1">
    <citation type="submission" date="2020-08" db="EMBL/GenBank/DDBJ databases">
        <title>Plant Genome Project.</title>
        <authorList>
            <person name="Zhang R.-G."/>
        </authorList>
    </citation>
    <scope>NUCLEOTIDE SEQUENCE [LARGE SCALE GENOMIC DNA]</scope>
    <source>
        <tissue evidence="2">Rhizome</tissue>
    </source>
</reference>
<evidence type="ECO:0000313" key="3">
    <source>
        <dbReference type="Proteomes" id="UP000734854"/>
    </source>
</evidence>
<accession>A0A8J5FZQ0</accession>
<keyword evidence="3" id="KW-1185">Reference proteome</keyword>
<evidence type="ECO:0000313" key="2">
    <source>
        <dbReference type="EMBL" id="KAG6495832.1"/>
    </source>
</evidence>
<organism evidence="2 3">
    <name type="scientific">Zingiber officinale</name>
    <name type="common">Ginger</name>
    <name type="synonym">Amomum zingiber</name>
    <dbReference type="NCBI Taxonomy" id="94328"/>
    <lineage>
        <taxon>Eukaryota</taxon>
        <taxon>Viridiplantae</taxon>
        <taxon>Streptophyta</taxon>
        <taxon>Embryophyta</taxon>
        <taxon>Tracheophyta</taxon>
        <taxon>Spermatophyta</taxon>
        <taxon>Magnoliopsida</taxon>
        <taxon>Liliopsida</taxon>
        <taxon>Zingiberales</taxon>
        <taxon>Zingiberaceae</taxon>
        <taxon>Zingiber</taxon>
    </lineage>
</organism>
<protein>
    <submittedName>
        <fullName evidence="2">Uncharacterized protein</fullName>
    </submittedName>
</protein>
<comment type="caution">
    <text evidence="2">The sequence shown here is derived from an EMBL/GenBank/DDBJ whole genome shotgun (WGS) entry which is preliminary data.</text>
</comment>